<dbReference type="AlphaFoldDB" id="A0A414P887"/>
<dbReference type="Proteomes" id="UP000284902">
    <property type="component" value="Unassembled WGS sequence"/>
</dbReference>
<organism evidence="1 2">
    <name type="scientific">[Ruminococcus] lactaris</name>
    <dbReference type="NCBI Taxonomy" id="46228"/>
    <lineage>
        <taxon>Bacteria</taxon>
        <taxon>Bacillati</taxon>
        <taxon>Bacillota</taxon>
        <taxon>Clostridia</taxon>
        <taxon>Lachnospirales</taxon>
        <taxon>Lachnospiraceae</taxon>
        <taxon>Mediterraneibacter</taxon>
    </lineage>
</organism>
<protein>
    <recommendedName>
        <fullName evidence="3">DUF1444 family protein</fullName>
    </recommendedName>
</protein>
<accession>A0A414P887</accession>
<sequence>MMNYEQFKKTVKENFMNYMPDKFKDMEPLISQVEKVNSTLDAIGVKDDNTSAFPTIYINDMYKDYQNGADLETILTAACDVIARAYNEALGINVSDILANASDNIFFMLINTEQNQSLLNSMPHRPFRDLTIIYKIMVKIDKNGLQAIPITKGLATELKMTEEQLFECAKNNTRRLFPPTVKTINDAMRKVFLSMGMTEDFINKVLDRMSPEPNMWIISNASCINGASSILYENELHELAEKMESNLYILPSSIHEVVVISAEMGNPEDLALMVAKINVSEVPLEDRLSNQVYHYDRNLRILTIATDTPNTW</sequence>
<proteinExistence type="predicted"/>
<evidence type="ECO:0000313" key="1">
    <source>
        <dbReference type="EMBL" id="RHF62338.1"/>
    </source>
</evidence>
<dbReference type="Pfam" id="PF18941">
    <property type="entry name" value="DUF5688"/>
    <property type="match status" value="1"/>
</dbReference>
<dbReference type="InterPro" id="IPR043743">
    <property type="entry name" value="DUF5688"/>
</dbReference>
<gene>
    <name evidence="1" type="ORF">DW672_03610</name>
</gene>
<evidence type="ECO:0008006" key="3">
    <source>
        <dbReference type="Google" id="ProtNLM"/>
    </source>
</evidence>
<evidence type="ECO:0000313" key="2">
    <source>
        <dbReference type="Proteomes" id="UP000284902"/>
    </source>
</evidence>
<dbReference type="RefSeq" id="WP_118212588.1">
    <property type="nucleotide sequence ID" value="NZ_JAQEAN010000008.1"/>
</dbReference>
<comment type="caution">
    <text evidence="1">The sequence shown here is derived from an EMBL/GenBank/DDBJ whole genome shotgun (WGS) entry which is preliminary data.</text>
</comment>
<dbReference type="EMBL" id="QRHG01000006">
    <property type="protein sequence ID" value="RHF62338.1"/>
    <property type="molecule type" value="Genomic_DNA"/>
</dbReference>
<name>A0A414P887_9FIRM</name>
<reference evidence="1 2" key="1">
    <citation type="submission" date="2018-08" db="EMBL/GenBank/DDBJ databases">
        <title>A genome reference for cultivated species of the human gut microbiota.</title>
        <authorList>
            <person name="Zou Y."/>
            <person name="Xue W."/>
            <person name="Luo G."/>
        </authorList>
    </citation>
    <scope>NUCLEOTIDE SEQUENCE [LARGE SCALE GENOMIC DNA]</scope>
    <source>
        <strain evidence="1 2">AM25-1LB</strain>
    </source>
</reference>